<name>A0A067A0E5_HYDMR</name>
<dbReference type="Proteomes" id="UP000027341">
    <property type="component" value="Unassembled WGS sequence"/>
</dbReference>
<dbReference type="AlphaFoldDB" id="A0A067A0E5"/>
<keyword evidence="3" id="KW-1185">Reference proteome</keyword>
<evidence type="ECO:0000256" key="1">
    <source>
        <dbReference type="SAM" id="SignalP"/>
    </source>
</evidence>
<protein>
    <recommendedName>
        <fullName evidence="4">Lipoprotein</fullName>
    </recommendedName>
</protein>
<feature type="chain" id="PRO_5001636103" description="Lipoprotein" evidence="1">
    <location>
        <begin position="21"/>
        <end position="148"/>
    </location>
</feature>
<organism evidence="2 3">
    <name type="scientific">Hydrogenovibrio marinus</name>
    <dbReference type="NCBI Taxonomy" id="28885"/>
    <lineage>
        <taxon>Bacteria</taxon>
        <taxon>Pseudomonadati</taxon>
        <taxon>Pseudomonadota</taxon>
        <taxon>Gammaproteobacteria</taxon>
        <taxon>Thiotrichales</taxon>
        <taxon>Piscirickettsiaceae</taxon>
        <taxon>Hydrogenovibrio</taxon>
    </lineage>
</organism>
<keyword evidence="1" id="KW-0732">Signal</keyword>
<dbReference type="PROSITE" id="PS51257">
    <property type="entry name" value="PROKAR_LIPOPROTEIN"/>
    <property type="match status" value="1"/>
</dbReference>
<evidence type="ECO:0000313" key="2">
    <source>
        <dbReference type="EMBL" id="KDN95830.1"/>
    </source>
</evidence>
<dbReference type="RefSeq" id="WP_029910745.1">
    <property type="nucleotide sequence ID" value="NZ_AP020335.1"/>
</dbReference>
<accession>A0A067A0E5</accession>
<dbReference type="EMBL" id="JMIU01000001">
    <property type="protein sequence ID" value="KDN95830.1"/>
    <property type="molecule type" value="Genomic_DNA"/>
</dbReference>
<comment type="caution">
    <text evidence="2">The sequence shown here is derived from an EMBL/GenBank/DDBJ whole genome shotgun (WGS) entry which is preliminary data.</text>
</comment>
<reference evidence="2 3" key="1">
    <citation type="submission" date="2014-04" db="EMBL/GenBank/DDBJ databases">
        <title>Draft genome sequence of Hydrogenovibrio marinus MH-110, a model organism for aerobic H2 metabolism.</title>
        <authorList>
            <person name="Cha H.J."/>
            <person name="Jo B.H."/>
            <person name="Hwang B.H."/>
        </authorList>
    </citation>
    <scope>NUCLEOTIDE SEQUENCE [LARGE SCALE GENOMIC DNA]</scope>
    <source>
        <strain evidence="2 3">MH-110</strain>
    </source>
</reference>
<evidence type="ECO:0000313" key="3">
    <source>
        <dbReference type="Proteomes" id="UP000027341"/>
    </source>
</evidence>
<evidence type="ECO:0008006" key="4">
    <source>
        <dbReference type="Google" id="ProtNLM"/>
    </source>
</evidence>
<proteinExistence type="predicted"/>
<feature type="signal peptide" evidence="1">
    <location>
        <begin position="1"/>
        <end position="20"/>
    </location>
</feature>
<gene>
    <name evidence="2" type="ORF">EI16_05920</name>
</gene>
<sequence length="148" mass="16772">MKVKQVMLLLLTLSFLTLTACSKDPVKIVSAKLVDNIDRGSGNFDRMLQICFDKPLTSEYYHKVIIITQQNFKLEGGNMLRPLASDPDNKCMLRNLYNYINKDSPVGARQMIKDYMTPGNISQILIQVYDDKPEGKGKPIAQALFKNL</sequence>
<dbReference type="STRING" id="28885.EI16_05920"/>